<proteinExistence type="predicted"/>
<reference evidence="2" key="1">
    <citation type="submission" date="2020-11" db="EMBL/GenBank/DDBJ databases">
        <title>Bacterial whole genome sequence for Panacibacter sp. DH6.</title>
        <authorList>
            <person name="Le V."/>
            <person name="Ko S."/>
            <person name="Ahn C.-Y."/>
            <person name="Oh H.-M."/>
        </authorList>
    </citation>
    <scope>NUCLEOTIDE SEQUENCE</scope>
    <source>
        <strain evidence="2">DH6</strain>
    </source>
</reference>
<organism evidence="2 3">
    <name type="scientific">Panacibacter microcysteis</name>
    <dbReference type="NCBI Taxonomy" id="2793269"/>
    <lineage>
        <taxon>Bacteria</taxon>
        <taxon>Pseudomonadati</taxon>
        <taxon>Bacteroidota</taxon>
        <taxon>Chitinophagia</taxon>
        <taxon>Chitinophagales</taxon>
        <taxon>Chitinophagaceae</taxon>
        <taxon>Panacibacter</taxon>
    </lineage>
</organism>
<dbReference type="InterPro" id="IPR009061">
    <property type="entry name" value="DNA-bd_dom_put_sf"/>
</dbReference>
<dbReference type="RefSeq" id="WP_196991904.1">
    <property type="nucleotide sequence ID" value="NZ_JADWYR010000002.1"/>
</dbReference>
<feature type="domain" description="HTH merR-type" evidence="1">
    <location>
        <begin position="12"/>
        <end position="72"/>
    </location>
</feature>
<dbReference type="Gene3D" id="3.40.50.280">
    <property type="entry name" value="Cobalamin-binding domain"/>
    <property type="match status" value="1"/>
</dbReference>
<name>A0A931E7W6_9BACT</name>
<dbReference type="PROSITE" id="PS50937">
    <property type="entry name" value="HTH_MERR_2"/>
    <property type="match status" value="1"/>
</dbReference>
<dbReference type="SUPFAM" id="SSF46955">
    <property type="entry name" value="Putative DNA-binding domain"/>
    <property type="match status" value="1"/>
</dbReference>
<dbReference type="Gene3D" id="1.10.1660.10">
    <property type="match status" value="1"/>
</dbReference>
<dbReference type="Proteomes" id="UP000628448">
    <property type="component" value="Unassembled WGS sequence"/>
</dbReference>
<evidence type="ECO:0000313" key="3">
    <source>
        <dbReference type="Proteomes" id="UP000628448"/>
    </source>
</evidence>
<keyword evidence="3" id="KW-1185">Reference proteome</keyword>
<dbReference type="Pfam" id="PF02607">
    <property type="entry name" value="B12-binding_2"/>
    <property type="match status" value="1"/>
</dbReference>
<dbReference type="InterPro" id="IPR000551">
    <property type="entry name" value="MerR-type_HTH_dom"/>
</dbReference>
<dbReference type="Pfam" id="PF13411">
    <property type="entry name" value="MerR_1"/>
    <property type="match status" value="1"/>
</dbReference>
<evidence type="ECO:0000259" key="1">
    <source>
        <dbReference type="PROSITE" id="PS50937"/>
    </source>
</evidence>
<comment type="caution">
    <text evidence="2">The sequence shown here is derived from an EMBL/GenBank/DDBJ whole genome shotgun (WGS) entry which is preliminary data.</text>
</comment>
<dbReference type="InterPro" id="IPR003759">
    <property type="entry name" value="Cbl-bd_cap"/>
</dbReference>
<dbReference type="InterPro" id="IPR036594">
    <property type="entry name" value="Meth_synthase_dom"/>
</dbReference>
<dbReference type="EMBL" id="JADWYR010000002">
    <property type="protein sequence ID" value="MBG9377837.1"/>
    <property type="molecule type" value="Genomic_DNA"/>
</dbReference>
<sequence length="296" mass="34181">MERFNINDIENLTGIRAHTLRIWEKRYNIINPKRKISNHRYYDNDDLKHILKIAYLYNNGYKISRIASLNNDELYRLTNYTSTNKNTDQLLVNKLLQYSFEFNIYEFEESLNTAIEKLGFSRCVQNVVFPYFEKIGNLWMNNIAVPAQEHFTSNIIRNKMIVAIDELSPVVSEEPAVLLFTPHGEYHELPLLFYHYLFKKHGHKCLYLGANATISDISACIQACSVGTLYFHLITNFTDYDINDYLNTLVNNFSNQQIVASGPFSARATSDHHNCTILQSQSAALDFIKPGLSATL</sequence>
<dbReference type="GO" id="GO:0006355">
    <property type="term" value="P:regulation of DNA-templated transcription"/>
    <property type="evidence" value="ECO:0007669"/>
    <property type="project" value="InterPro"/>
</dbReference>
<dbReference type="Gene3D" id="1.10.1240.10">
    <property type="entry name" value="Methionine synthase domain"/>
    <property type="match status" value="1"/>
</dbReference>
<gene>
    <name evidence="2" type="ORF">I5907_16475</name>
</gene>
<evidence type="ECO:0000313" key="2">
    <source>
        <dbReference type="EMBL" id="MBG9377837.1"/>
    </source>
</evidence>
<accession>A0A931E7W6</accession>
<dbReference type="AlphaFoldDB" id="A0A931E7W6"/>
<protein>
    <submittedName>
        <fullName evidence="2">MerR family transcriptional regulator</fullName>
    </submittedName>
</protein>
<dbReference type="SMART" id="SM00422">
    <property type="entry name" value="HTH_MERR"/>
    <property type="match status" value="1"/>
</dbReference>
<dbReference type="GO" id="GO:0003677">
    <property type="term" value="F:DNA binding"/>
    <property type="evidence" value="ECO:0007669"/>
    <property type="project" value="InterPro"/>
</dbReference>
<dbReference type="CDD" id="cd01104">
    <property type="entry name" value="HTH_MlrA-CarA"/>
    <property type="match status" value="1"/>
</dbReference>